<evidence type="ECO:0000256" key="1">
    <source>
        <dbReference type="PROSITE-ProRule" id="PRU00042"/>
    </source>
</evidence>
<sequence length="180" mass="20384">MPPFTIRTTTVFQHPHQRIPSILISVDVVPPPTSSSVFSENESADVAHSGLGVPFRAQQEEHSGYGRFDTNNLPHSPIPDSAHPWDEVQQQSFGPTSAETIPKSHQSSTSRHRCDICKNSFASNTGLKRHVETTHEYGRTYWVCTVKSCGKYDRPVFRRDNFRRHCKTKHPTVDLEQFGL</sequence>
<evidence type="ECO:0000313" key="3">
    <source>
        <dbReference type="EMBL" id="KAH7227144.1"/>
    </source>
</evidence>
<gene>
    <name evidence="3" type="ORF">BKA55DRAFT_584194</name>
</gene>
<dbReference type="InterPro" id="IPR013087">
    <property type="entry name" value="Znf_C2H2_type"/>
</dbReference>
<dbReference type="PROSITE" id="PS50157">
    <property type="entry name" value="ZINC_FINGER_C2H2_2"/>
    <property type="match status" value="1"/>
</dbReference>
<dbReference type="Proteomes" id="UP000720189">
    <property type="component" value="Unassembled WGS sequence"/>
</dbReference>
<keyword evidence="1" id="KW-0479">Metal-binding</keyword>
<dbReference type="GO" id="GO:0008270">
    <property type="term" value="F:zinc ion binding"/>
    <property type="evidence" value="ECO:0007669"/>
    <property type="project" value="UniProtKB-KW"/>
</dbReference>
<name>A0A9P9FZ66_FUSRE</name>
<organism evidence="3 4">
    <name type="scientific">Fusarium redolens</name>
    <dbReference type="NCBI Taxonomy" id="48865"/>
    <lineage>
        <taxon>Eukaryota</taxon>
        <taxon>Fungi</taxon>
        <taxon>Dikarya</taxon>
        <taxon>Ascomycota</taxon>
        <taxon>Pezizomycotina</taxon>
        <taxon>Sordariomycetes</taxon>
        <taxon>Hypocreomycetidae</taxon>
        <taxon>Hypocreales</taxon>
        <taxon>Nectriaceae</taxon>
        <taxon>Fusarium</taxon>
        <taxon>Fusarium redolens species complex</taxon>
    </lineage>
</organism>
<dbReference type="AlphaFoldDB" id="A0A9P9FZ66"/>
<dbReference type="PROSITE" id="PS00028">
    <property type="entry name" value="ZINC_FINGER_C2H2_1"/>
    <property type="match status" value="1"/>
</dbReference>
<feature type="domain" description="C2H2-type" evidence="2">
    <location>
        <begin position="112"/>
        <end position="140"/>
    </location>
</feature>
<dbReference type="OrthoDB" id="8922241at2759"/>
<reference evidence="3" key="1">
    <citation type="journal article" date="2021" name="Nat. Commun.">
        <title>Genetic determinants of endophytism in the Arabidopsis root mycobiome.</title>
        <authorList>
            <person name="Mesny F."/>
            <person name="Miyauchi S."/>
            <person name="Thiergart T."/>
            <person name="Pickel B."/>
            <person name="Atanasova L."/>
            <person name="Karlsson M."/>
            <person name="Huettel B."/>
            <person name="Barry K.W."/>
            <person name="Haridas S."/>
            <person name="Chen C."/>
            <person name="Bauer D."/>
            <person name="Andreopoulos W."/>
            <person name="Pangilinan J."/>
            <person name="LaButti K."/>
            <person name="Riley R."/>
            <person name="Lipzen A."/>
            <person name="Clum A."/>
            <person name="Drula E."/>
            <person name="Henrissat B."/>
            <person name="Kohler A."/>
            <person name="Grigoriev I.V."/>
            <person name="Martin F.M."/>
            <person name="Hacquard S."/>
        </authorList>
    </citation>
    <scope>NUCLEOTIDE SEQUENCE</scope>
    <source>
        <strain evidence="3">MPI-CAGE-AT-0023</strain>
    </source>
</reference>
<dbReference type="Gene3D" id="3.30.160.60">
    <property type="entry name" value="Classic Zinc Finger"/>
    <property type="match status" value="1"/>
</dbReference>
<comment type="caution">
    <text evidence="3">The sequence shown here is derived from an EMBL/GenBank/DDBJ whole genome shotgun (WGS) entry which is preliminary data.</text>
</comment>
<dbReference type="SMART" id="SM00355">
    <property type="entry name" value="ZnF_C2H2"/>
    <property type="match status" value="2"/>
</dbReference>
<evidence type="ECO:0000259" key="2">
    <source>
        <dbReference type="PROSITE" id="PS50157"/>
    </source>
</evidence>
<proteinExistence type="predicted"/>
<protein>
    <recommendedName>
        <fullName evidence="2">C2H2-type domain-containing protein</fullName>
    </recommendedName>
</protein>
<keyword evidence="1" id="KW-0862">Zinc</keyword>
<accession>A0A9P9FZ66</accession>
<evidence type="ECO:0000313" key="4">
    <source>
        <dbReference type="Proteomes" id="UP000720189"/>
    </source>
</evidence>
<dbReference type="RefSeq" id="XP_046042575.1">
    <property type="nucleotide sequence ID" value="XM_046194287.1"/>
</dbReference>
<keyword evidence="4" id="KW-1185">Reference proteome</keyword>
<dbReference type="GeneID" id="70224241"/>
<keyword evidence="1" id="KW-0863">Zinc-finger</keyword>
<dbReference type="EMBL" id="JAGMUX010000025">
    <property type="protein sequence ID" value="KAH7227144.1"/>
    <property type="molecule type" value="Genomic_DNA"/>
</dbReference>